<protein>
    <submittedName>
        <fullName evidence="1">Uncharacterized protein</fullName>
    </submittedName>
</protein>
<dbReference type="Proteomes" id="UP000027931">
    <property type="component" value="Unassembled WGS sequence"/>
</dbReference>
<dbReference type="EMBL" id="JMIR01000037">
    <property type="protein sequence ID" value="KEO81506.1"/>
    <property type="molecule type" value="Genomic_DNA"/>
</dbReference>
<name>A0A074LGZ9_9BACL</name>
<keyword evidence="2" id="KW-1185">Reference proteome</keyword>
<organism evidence="1 2">
    <name type="scientific">Tumebacillus flagellatus</name>
    <dbReference type="NCBI Taxonomy" id="1157490"/>
    <lineage>
        <taxon>Bacteria</taxon>
        <taxon>Bacillati</taxon>
        <taxon>Bacillota</taxon>
        <taxon>Bacilli</taxon>
        <taxon>Bacillales</taxon>
        <taxon>Alicyclobacillaceae</taxon>
        <taxon>Tumebacillus</taxon>
    </lineage>
</organism>
<sequence length="236" mass="25748">MTQEQQNTNQNQTVGLYQLFDNIVQDRLGYILITTGGGRGGFVSNNLVIQHNYGNHQTAIAAALIRAIAKTAPEQMEVLARAGELLAAAVEVEPIAAASQLLEDNLLPKKHTLHCYQEQQALDTYKPMSELKVKLTIEGADELRNAAQLTQEVTESIQRCSDALLRQSANAGELQPNTVAVDVDVIKQLKEAAEQLDPMLTFLKRDPLDHQTFAMRAGVICALVGNLPEAPPKNAV</sequence>
<evidence type="ECO:0000313" key="2">
    <source>
        <dbReference type="Proteomes" id="UP000027931"/>
    </source>
</evidence>
<accession>A0A074LGZ9</accession>
<gene>
    <name evidence="1" type="ORF">EL26_20760</name>
</gene>
<evidence type="ECO:0000313" key="1">
    <source>
        <dbReference type="EMBL" id="KEO81506.1"/>
    </source>
</evidence>
<comment type="caution">
    <text evidence="1">The sequence shown here is derived from an EMBL/GenBank/DDBJ whole genome shotgun (WGS) entry which is preliminary data.</text>
</comment>
<dbReference type="AlphaFoldDB" id="A0A074LGZ9"/>
<reference evidence="1 2" key="1">
    <citation type="journal article" date="2013" name="Int. J. Syst. Evol. Microbiol.">
        <title>Tumebacillus flagellatus sp. nov., an alpha-amylase/pullulanase-producing bacterium isolated from cassava wastewater.</title>
        <authorList>
            <person name="Wang Q."/>
            <person name="Xie N."/>
            <person name="Qin Y."/>
            <person name="Shen N."/>
            <person name="Zhu J."/>
            <person name="Mi H."/>
            <person name="Huang R."/>
        </authorList>
    </citation>
    <scope>NUCLEOTIDE SEQUENCE [LARGE SCALE GENOMIC DNA]</scope>
    <source>
        <strain evidence="1 2">GST4</strain>
    </source>
</reference>
<dbReference type="RefSeq" id="WP_038093133.1">
    <property type="nucleotide sequence ID" value="NZ_JMIR01000037.1"/>
</dbReference>
<dbReference type="STRING" id="1157490.EL26_20760"/>
<proteinExistence type="predicted"/>